<proteinExistence type="predicted"/>
<gene>
    <name evidence="2" type="ORF">DK427_06780</name>
</gene>
<dbReference type="OrthoDB" id="8004321at2"/>
<evidence type="ECO:0000313" key="2">
    <source>
        <dbReference type="EMBL" id="AWN35470.1"/>
    </source>
</evidence>
<dbReference type="RefSeq" id="WP_109950590.1">
    <property type="nucleotide sequence ID" value="NZ_CP029551.1"/>
</dbReference>
<keyword evidence="1" id="KW-0732">Signal</keyword>
<dbReference type="KEGG" id="meti:DK427_06780"/>
<dbReference type="AlphaFoldDB" id="A0A2U8VPJ4"/>
<accession>A0A2U8VPJ4</accession>
<keyword evidence="3" id="KW-1185">Reference proteome</keyword>
<sequence length="79" mass="8519">MRLLVPAAAIVLASLLPQAASAETTVIRRDAPDTVVVERPAVERKTVETRETSDGCASKTVTKTNEYGDRKTVTKESCD</sequence>
<dbReference type="Proteomes" id="UP000246058">
    <property type="component" value="Chromosome"/>
</dbReference>
<evidence type="ECO:0000313" key="3">
    <source>
        <dbReference type="Proteomes" id="UP000246058"/>
    </source>
</evidence>
<evidence type="ECO:0000256" key="1">
    <source>
        <dbReference type="SAM" id="SignalP"/>
    </source>
</evidence>
<feature type="chain" id="PRO_5016101487" evidence="1">
    <location>
        <begin position="23"/>
        <end position="79"/>
    </location>
</feature>
<organism evidence="2 3">
    <name type="scientific">Methylobacterium radiodurans</name>
    <dbReference type="NCBI Taxonomy" id="2202828"/>
    <lineage>
        <taxon>Bacteria</taxon>
        <taxon>Pseudomonadati</taxon>
        <taxon>Pseudomonadota</taxon>
        <taxon>Alphaproteobacteria</taxon>
        <taxon>Hyphomicrobiales</taxon>
        <taxon>Methylobacteriaceae</taxon>
        <taxon>Methylobacterium</taxon>
    </lineage>
</organism>
<reference evidence="2 3" key="1">
    <citation type="submission" date="2018-05" db="EMBL/GenBank/DDBJ databases">
        <title>Complete Genome Sequence of Methylobacterium sp. 17Sr1-43.</title>
        <authorList>
            <person name="Srinivasan S."/>
        </authorList>
    </citation>
    <scope>NUCLEOTIDE SEQUENCE [LARGE SCALE GENOMIC DNA]</scope>
    <source>
        <strain evidence="2 3">17Sr1-43</strain>
    </source>
</reference>
<name>A0A2U8VPJ4_9HYPH</name>
<dbReference type="EMBL" id="CP029551">
    <property type="protein sequence ID" value="AWN35470.1"/>
    <property type="molecule type" value="Genomic_DNA"/>
</dbReference>
<protein>
    <submittedName>
        <fullName evidence="2">Uncharacterized protein</fullName>
    </submittedName>
</protein>
<feature type="signal peptide" evidence="1">
    <location>
        <begin position="1"/>
        <end position="22"/>
    </location>
</feature>